<protein>
    <submittedName>
        <fullName evidence="1">Uncharacterized protein</fullName>
    </submittedName>
</protein>
<dbReference type="InParanoid" id="A0A067PGM4"/>
<dbReference type="AlphaFoldDB" id="A0A067PGM4"/>
<keyword evidence="2" id="KW-1185">Reference proteome</keyword>
<proteinExistence type="predicted"/>
<gene>
    <name evidence="1" type="ORF">JAAARDRAFT_142322</name>
</gene>
<reference evidence="2" key="1">
    <citation type="journal article" date="2014" name="Proc. Natl. Acad. Sci. U.S.A.">
        <title>Extensive sampling of basidiomycete genomes demonstrates inadequacy of the white-rot/brown-rot paradigm for wood decay fungi.</title>
        <authorList>
            <person name="Riley R."/>
            <person name="Salamov A.A."/>
            <person name="Brown D.W."/>
            <person name="Nagy L.G."/>
            <person name="Floudas D."/>
            <person name="Held B.W."/>
            <person name="Levasseur A."/>
            <person name="Lombard V."/>
            <person name="Morin E."/>
            <person name="Otillar R."/>
            <person name="Lindquist E.A."/>
            <person name="Sun H."/>
            <person name="LaButti K.M."/>
            <person name="Schmutz J."/>
            <person name="Jabbour D."/>
            <person name="Luo H."/>
            <person name="Baker S.E."/>
            <person name="Pisabarro A.G."/>
            <person name="Walton J.D."/>
            <person name="Blanchette R.A."/>
            <person name="Henrissat B."/>
            <person name="Martin F."/>
            <person name="Cullen D."/>
            <person name="Hibbett D.S."/>
            <person name="Grigoriev I.V."/>
        </authorList>
    </citation>
    <scope>NUCLEOTIDE SEQUENCE [LARGE SCALE GENOMIC DNA]</scope>
    <source>
        <strain evidence="2">MUCL 33604</strain>
    </source>
</reference>
<name>A0A067PGM4_9AGAM</name>
<accession>A0A067PGM4</accession>
<sequence>NYIVGAGQVNGEVIETLWARLNEISVSCQGMGNGHRTETLDIHMLNSNWEKLLGIGNF</sequence>
<dbReference type="Proteomes" id="UP000027265">
    <property type="component" value="Unassembled WGS sequence"/>
</dbReference>
<evidence type="ECO:0000313" key="1">
    <source>
        <dbReference type="EMBL" id="KDQ50182.1"/>
    </source>
</evidence>
<organism evidence="1 2">
    <name type="scientific">Jaapia argillacea MUCL 33604</name>
    <dbReference type="NCBI Taxonomy" id="933084"/>
    <lineage>
        <taxon>Eukaryota</taxon>
        <taxon>Fungi</taxon>
        <taxon>Dikarya</taxon>
        <taxon>Basidiomycota</taxon>
        <taxon>Agaricomycotina</taxon>
        <taxon>Agaricomycetes</taxon>
        <taxon>Agaricomycetidae</taxon>
        <taxon>Jaapiales</taxon>
        <taxon>Jaapiaceae</taxon>
        <taxon>Jaapia</taxon>
    </lineage>
</organism>
<evidence type="ECO:0000313" key="2">
    <source>
        <dbReference type="Proteomes" id="UP000027265"/>
    </source>
</evidence>
<dbReference type="InterPro" id="IPR040521">
    <property type="entry name" value="KDZ"/>
</dbReference>
<dbReference type="Pfam" id="PF18758">
    <property type="entry name" value="KDZ"/>
    <property type="match status" value="1"/>
</dbReference>
<dbReference type="HOGENOM" id="CLU_003703_10_0_1"/>
<feature type="non-terminal residue" evidence="1">
    <location>
        <position position="1"/>
    </location>
</feature>
<dbReference type="OrthoDB" id="3257768at2759"/>
<dbReference type="EMBL" id="KL197764">
    <property type="protein sequence ID" value="KDQ50182.1"/>
    <property type="molecule type" value="Genomic_DNA"/>
</dbReference>